<comment type="caution">
    <text evidence="1">The sequence shown here is derived from an EMBL/GenBank/DDBJ whole genome shotgun (WGS) entry which is preliminary data.</text>
</comment>
<gene>
    <name evidence="1" type="ORF">BJF95_09810</name>
</gene>
<protein>
    <submittedName>
        <fullName evidence="1">Uncharacterized protein</fullName>
    </submittedName>
</protein>
<keyword evidence="2" id="KW-1185">Reference proteome</keyword>
<accession>A0A1Q8ZRQ5</accession>
<reference evidence="1 2" key="1">
    <citation type="submission" date="2016-09" db="EMBL/GenBank/DDBJ databases">
        <title>Rhizobium oryziradicis sp. nov., isolated from the root of rice.</title>
        <authorList>
            <person name="Zhao J."/>
            <person name="Zhang X."/>
        </authorList>
    </citation>
    <scope>NUCLEOTIDE SEQUENCE [LARGE SCALE GENOMIC DNA]</scope>
    <source>
        <strain evidence="1 2">N19</strain>
    </source>
</reference>
<dbReference type="Proteomes" id="UP000186894">
    <property type="component" value="Unassembled WGS sequence"/>
</dbReference>
<dbReference type="AlphaFoldDB" id="A0A1Q8ZRQ5"/>
<evidence type="ECO:0000313" key="1">
    <source>
        <dbReference type="EMBL" id="OLP44764.1"/>
    </source>
</evidence>
<sequence>MGLSGAPVEFDDGSMVSQMNEWGYVLFTLCTTRAIEDRTSGQSRAFDDFAGLTVRDPRDLFLKIVEMNGLEVVAIETSPHFGPSC</sequence>
<proteinExistence type="predicted"/>
<evidence type="ECO:0000313" key="2">
    <source>
        <dbReference type="Proteomes" id="UP000186894"/>
    </source>
</evidence>
<name>A0A1Q8ZRQ5_9HYPH</name>
<dbReference type="STRING" id="1867956.BJF95_09810"/>
<organism evidence="1 2">
    <name type="scientific">Rhizobium oryziradicis</name>
    <dbReference type="NCBI Taxonomy" id="1867956"/>
    <lineage>
        <taxon>Bacteria</taxon>
        <taxon>Pseudomonadati</taxon>
        <taxon>Pseudomonadota</taxon>
        <taxon>Alphaproteobacteria</taxon>
        <taxon>Hyphomicrobiales</taxon>
        <taxon>Rhizobiaceae</taxon>
        <taxon>Rhizobium/Agrobacterium group</taxon>
        <taxon>Rhizobium</taxon>
    </lineage>
</organism>
<dbReference type="EMBL" id="MKIM01000027">
    <property type="protein sequence ID" value="OLP44764.1"/>
    <property type="molecule type" value="Genomic_DNA"/>
</dbReference>